<accession>A0A645GCD7</accession>
<sequence length="240" mass="29114">MYIDLNWFKKKYPYITSLLFVCEYTSDSSTPRRKCHDDLKGMLIALLFYLNTHDKNEAGYKKNIISSVEMIIDLFVRDFDIIFFYNPRLKLKPELLKRHHDLMLFLDRHSSEKITLKDMADHFHLSESYISEFMRINLGFRKCLGYWRAYKSEKLLLDTKMNIMEISERCGFSDPKYYYKAFKAWYRCTPKEFRKNYTETMKSPCLEKEFFIDDIYEPLDKLMLAHYMDLFLEPPKKEDL</sequence>
<evidence type="ECO:0000259" key="4">
    <source>
        <dbReference type="PROSITE" id="PS01124"/>
    </source>
</evidence>
<dbReference type="InterPro" id="IPR018060">
    <property type="entry name" value="HTH_AraC"/>
</dbReference>
<dbReference type="PROSITE" id="PS00041">
    <property type="entry name" value="HTH_ARAC_FAMILY_1"/>
    <property type="match status" value="1"/>
</dbReference>
<comment type="caution">
    <text evidence="5">The sequence shown here is derived from an EMBL/GenBank/DDBJ whole genome shotgun (WGS) entry which is preliminary data.</text>
</comment>
<dbReference type="Gene3D" id="1.10.10.60">
    <property type="entry name" value="Homeodomain-like"/>
    <property type="match status" value="2"/>
</dbReference>
<keyword evidence="1" id="KW-0805">Transcription regulation</keyword>
<dbReference type="AlphaFoldDB" id="A0A645GCD7"/>
<feature type="domain" description="HTH araC/xylS-type" evidence="4">
    <location>
        <begin position="100"/>
        <end position="196"/>
    </location>
</feature>
<name>A0A645GCD7_9ZZZZ</name>
<gene>
    <name evidence="5" type="primary">rhaS_132</name>
    <name evidence="5" type="ORF">SDC9_171732</name>
</gene>
<dbReference type="InterPro" id="IPR009057">
    <property type="entry name" value="Homeodomain-like_sf"/>
</dbReference>
<dbReference type="GO" id="GO:0003700">
    <property type="term" value="F:DNA-binding transcription factor activity"/>
    <property type="evidence" value="ECO:0007669"/>
    <property type="project" value="InterPro"/>
</dbReference>
<reference evidence="5" key="1">
    <citation type="submission" date="2019-08" db="EMBL/GenBank/DDBJ databases">
        <authorList>
            <person name="Kucharzyk K."/>
            <person name="Murdoch R.W."/>
            <person name="Higgins S."/>
            <person name="Loffler F."/>
        </authorList>
    </citation>
    <scope>NUCLEOTIDE SEQUENCE</scope>
</reference>
<dbReference type="Pfam" id="PF12833">
    <property type="entry name" value="HTH_18"/>
    <property type="match status" value="1"/>
</dbReference>
<dbReference type="InterPro" id="IPR018062">
    <property type="entry name" value="HTH_AraC-typ_CS"/>
</dbReference>
<dbReference type="PROSITE" id="PS01124">
    <property type="entry name" value="HTH_ARAC_FAMILY_2"/>
    <property type="match status" value="1"/>
</dbReference>
<dbReference type="GO" id="GO:0043565">
    <property type="term" value="F:sequence-specific DNA binding"/>
    <property type="evidence" value="ECO:0007669"/>
    <property type="project" value="InterPro"/>
</dbReference>
<evidence type="ECO:0000256" key="2">
    <source>
        <dbReference type="ARBA" id="ARBA00023125"/>
    </source>
</evidence>
<dbReference type="SMART" id="SM00342">
    <property type="entry name" value="HTH_ARAC"/>
    <property type="match status" value="1"/>
</dbReference>
<evidence type="ECO:0000256" key="3">
    <source>
        <dbReference type="ARBA" id="ARBA00023163"/>
    </source>
</evidence>
<protein>
    <submittedName>
        <fullName evidence="5">HTH-type transcriptional activator RhaS</fullName>
    </submittedName>
</protein>
<keyword evidence="3" id="KW-0804">Transcription</keyword>
<evidence type="ECO:0000256" key="1">
    <source>
        <dbReference type="ARBA" id="ARBA00023015"/>
    </source>
</evidence>
<keyword evidence="2" id="KW-0238">DNA-binding</keyword>
<dbReference type="SUPFAM" id="SSF46689">
    <property type="entry name" value="Homeodomain-like"/>
    <property type="match status" value="1"/>
</dbReference>
<organism evidence="5">
    <name type="scientific">bioreactor metagenome</name>
    <dbReference type="NCBI Taxonomy" id="1076179"/>
    <lineage>
        <taxon>unclassified sequences</taxon>
        <taxon>metagenomes</taxon>
        <taxon>ecological metagenomes</taxon>
    </lineage>
</organism>
<dbReference type="PANTHER" id="PTHR43280:SF2">
    <property type="entry name" value="HTH-TYPE TRANSCRIPTIONAL REGULATOR EXSA"/>
    <property type="match status" value="1"/>
</dbReference>
<proteinExistence type="predicted"/>
<dbReference type="PANTHER" id="PTHR43280">
    <property type="entry name" value="ARAC-FAMILY TRANSCRIPTIONAL REGULATOR"/>
    <property type="match status" value="1"/>
</dbReference>
<dbReference type="EMBL" id="VSSQ01073155">
    <property type="protein sequence ID" value="MPN24335.1"/>
    <property type="molecule type" value="Genomic_DNA"/>
</dbReference>
<evidence type="ECO:0000313" key="5">
    <source>
        <dbReference type="EMBL" id="MPN24335.1"/>
    </source>
</evidence>